<keyword evidence="2" id="KW-1185">Reference proteome</keyword>
<proteinExistence type="predicted"/>
<dbReference type="Proteomes" id="UP000064967">
    <property type="component" value="Chromosome"/>
</dbReference>
<evidence type="ECO:0000313" key="1">
    <source>
        <dbReference type="EMBL" id="AKU99602.1"/>
    </source>
</evidence>
<reference evidence="1 2" key="1">
    <citation type="submission" date="2015-08" db="EMBL/GenBank/DDBJ databases">
        <authorList>
            <person name="Babu N.S."/>
            <person name="Beckwith C.J."/>
            <person name="Beseler K.G."/>
            <person name="Brison A."/>
            <person name="Carone J.V."/>
            <person name="Caskin T.P."/>
            <person name="Diamond M."/>
            <person name="Durham M.E."/>
            <person name="Foxe J.M."/>
            <person name="Go M."/>
            <person name="Henderson B.A."/>
            <person name="Jones I.B."/>
            <person name="McGettigan J.A."/>
            <person name="Micheletti S.J."/>
            <person name="Nasrallah M.E."/>
            <person name="Ortiz D."/>
            <person name="Piller C.R."/>
            <person name="Privatt S.R."/>
            <person name="Schneider S.L."/>
            <person name="Sharp S."/>
            <person name="Smith T.C."/>
            <person name="Stanton J.D."/>
            <person name="Ullery H.E."/>
            <person name="Wilson R.J."/>
            <person name="Serrano M.G."/>
            <person name="Buck G."/>
            <person name="Lee V."/>
            <person name="Wang Y."/>
            <person name="Carvalho R."/>
            <person name="Voegtly L."/>
            <person name="Shi R."/>
            <person name="Duckworth R."/>
            <person name="Johnson A."/>
            <person name="Loviza R."/>
            <person name="Walstead R."/>
            <person name="Shah Z."/>
            <person name="Kiflezghi M."/>
            <person name="Wade K."/>
            <person name="Ball S.L."/>
            <person name="Bradley K.W."/>
            <person name="Asai D.J."/>
            <person name="Bowman C.A."/>
            <person name="Russell D.A."/>
            <person name="Pope W.H."/>
            <person name="Jacobs-Sera D."/>
            <person name="Hendrix R.W."/>
            <person name="Hatfull G.F."/>
        </authorList>
    </citation>
    <scope>NUCLEOTIDE SEQUENCE [LARGE SCALE GENOMIC DNA]</scope>
    <source>
        <strain evidence="1 2">DSM 27648</strain>
    </source>
</reference>
<gene>
    <name evidence="1" type="ORF">AKJ09_06266</name>
</gene>
<dbReference type="STRING" id="1391654.AKJ09_06266"/>
<dbReference type="EMBL" id="CP012333">
    <property type="protein sequence ID" value="AKU99602.1"/>
    <property type="molecule type" value="Genomic_DNA"/>
</dbReference>
<dbReference type="RefSeq" id="WP_146651033.1">
    <property type="nucleotide sequence ID" value="NZ_CP012333.1"/>
</dbReference>
<name>A0A0K1Q1I8_9BACT</name>
<sequence>MASRELILSFEGPDKVVRPDRFPAKSLLAVLLAFVQLVEKIGGHDAAFDNDEAPFGIVLKELRADSIQYVLGFVPKLESVSPVAARRMGIDAAAAAIQYLERRDVGPPGIRSRAKRLATALARLESVTAHLRGAVVAALSELAEAPPAPTVVAIESFRAKILKAGGLAPRVQLKLAGSGRPITLAAPEGLARLAGTSLYAEVDVTAQIERTADDRVLHGLLTSLRVMESGDPVAAFDRWYERAGKPWANVKDIERGLGRGER</sequence>
<evidence type="ECO:0000313" key="2">
    <source>
        <dbReference type="Proteomes" id="UP000064967"/>
    </source>
</evidence>
<protein>
    <submittedName>
        <fullName evidence="1">Uncharacterized protein</fullName>
    </submittedName>
</protein>
<dbReference type="AlphaFoldDB" id="A0A0K1Q1I8"/>
<accession>A0A0K1Q1I8</accession>
<organism evidence="1 2">
    <name type="scientific">Labilithrix luteola</name>
    <dbReference type="NCBI Taxonomy" id="1391654"/>
    <lineage>
        <taxon>Bacteria</taxon>
        <taxon>Pseudomonadati</taxon>
        <taxon>Myxococcota</taxon>
        <taxon>Polyangia</taxon>
        <taxon>Polyangiales</taxon>
        <taxon>Labilitrichaceae</taxon>
        <taxon>Labilithrix</taxon>
    </lineage>
</organism>
<dbReference type="KEGG" id="llu:AKJ09_06266"/>